<proteinExistence type="inferred from homology"/>
<evidence type="ECO:0000256" key="7">
    <source>
        <dbReference type="ARBA" id="ARBA00023136"/>
    </source>
</evidence>
<evidence type="ECO:0000256" key="12">
    <source>
        <dbReference type="ARBA" id="ARBA00023288"/>
    </source>
</evidence>
<evidence type="ECO:0000256" key="8">
    <source>
        <dbReference type="ARBA" id="ARBA00023139"/>
    </source>
</evidence>
<evidence type="ECO:0000313" key="17">
    <source>
        <dbReference type="Ensembl" id="ENSEBUP00000016041.1"/>
    </source>
</evidence>
<evidence type="ECO:0000256" key="15">
    <source>
        <dbReference type="SAM" id="Phobius"/>
    </source>
</evidence>
<evidence type="ECO:0000256" key="4">
    <source>
        <dbReference type="ARBA" id="ARBA00022692"/>
    </source>
</evidence>
<keyword evidence="3" id="KW-1003">Cell membrane</keyword>
<feature type="transmembrane region" description="Helical" evidence="15">
    <location>
        <begin position="165"/>
        <end position="184"/>
    </location>
</feature>
<name>A0A8C4QKL5_EPTBU</name>
<dbReference type="GO" id="GO:0002025">
    <property type="term" value="P:norepinephrine-epinephrine-mediated vasodilation involved in regulation of systemic arterial blood pressure"/>
    <property type="evidence" value="ECO:0007669"/>
    <property type="project" value="TreeGrafter"/>
</dbReference>
<feature type="domain" description="G-protein coupled receptors family 1 profile" evidence="16">
    <location>
        <begin position="64"/>
        <end position="336"/>
    </location>
</feature>
<dbReference type="Proteomes" id="UP000694388">
    <property type="component" value="Unplaced"/>
</dbReference>
<protein>
    <recommendedName>
        <fullName evidence="2">Beta-2 adrenergic receptor</fullName>
    </recommendedName>
    <alternativeName>
        <fullName evidence="13">Beta-2 adrenoreceptor</fullName>
    </alternativeName>
</protein>
<keyword evidence="11 14" id="KW-0807">Transducer</keyword>
<dbReference type="Ensembl" id="ENSEBUT00000016618.1">
    <property type="protein sequence ID" value="ENSEBUP00000016041.1"/>
    <property type="gene ID" value="ENSEBUG00000010087.1"/>
</dbReference>
<dbReference type="Gene3D" id="1.20.1070.10">
    <property type="entry name" value="Rhodopsin 7-helix transmembrane proteins"/>
    <property type="match status" value="1"/>
</dbReference>
<evidence type="ECO:0000256" key="9">
    <source>
        <dbReference type="ARBA" id="ARBA00023157"/>
    </source>
</evidence>
<feature type="transmembrane region" description="Helical" evidence="15">
    <location>
        <begin position="125"/>
        <end position="144"/>
    </location>
</feature>
<reference evidence="17" key="1">
    <citation type="submission" date="2025-08" db="UniProtKB">
        <authorList>
            <consortium name="Ensembl"/>
        </authorList>
    </citation>
    <scope>IDENTIFICATION</scope>
</reference>
<feature type="transmembrane region" description="Helical" evidence="15">
    <location>
        <begin position="46"/>
        <end position="74"/>
    </location>
</feature>
<feature type="transmembrane region" description="Helical" evidence="15">
    <location>
        <begin position="86"/>
        <end position="105"/>
    </location>
</feature>
<evidence type="ECO:0000256" key="14">
    <source>
        <dbReference type="RuleBase" id="RU000688"/>
    </source>
</evidence>
<dbReference type="GO" id="GO:0004941">
    <property type="term" value="F:beta2-adrenergic receptor activity"/>
    <property type="evidence" value="ECO:0007669"/>
    <property type="project" value="TreeGrafter"/>
</dbReference>
<feature type="transmembrane region" description="Helical" evidence="15">
    <location>
        <begin position="285"/>
        <end position="306"/>
    </location>
</feature>
<evidence type="ECO:0000256" key="11">
    <source>
        <dbReference type="ARBA" id="ARBA00023224"/>
    </source>
</evidence>
<evidence type="ECO:0000256" key="2">
    <source>
        <dbReference type="ARBA" id="ARBA00022188"/>
    </source>
</evidence>
<keyword evidence="9" id="KW-1015">Disulfide bond</keyword>
<evidence type="ECO:0000256" key="3">
    <source>
        <dbReference type="ARBA" id="ARBA00022475"/>
    </source>
</evidence>
<keyword evidence="4 14" id="KW-0812">Transmembrane</keyword>
<organism evidence="17 18">
    <name type="scientific">Eptatretus burgeri</name>
    <name type="common">Inshore hagfish</name>
    <dbReference type="NCBI Taxonomy" id="7764"/>
    <lineage>
        <taxon>Eukaryota</taxon>
        <taxon>Metazoa</taxon>
        <taxon>Chordata</taxon>
        <taxon>Craniata</taxon>
        <taxon>Vertebrata</taxon>
        <taxon>Cyclostomata</taxon>
        <taxon>Myxini</taxon>
        <taxon>Myxiniformes</taxon>
        <taxon>Myxinidae</taxon>
        <taxon>Eptatretinae</taxon>
        <taxon>Eptatretus</taxon>
    </lineage>
</organism>
<keyword evidence="12" id="KW-0449">Lipoprotein</keyword>
<dbReference type="OMA" id="TIWMASA"/>
<sequence length="386" mass="43419">IATTNTLPKLPQQTPTTSAFLPHSRLISNDMSWSNQTIVTTVQEPWYTFFTVIFSFFTIITIGGNILVIAALTYSRHLMKGVTNTFICSLACADLLIGLVVMPFTAVQLVEGTWHYGRHVCNFRYSIDVTSVTASINSLFAIAVDRYIAITMPLHYQNRLNQSRAIIFIITIWMASAIISVFPINLGWGRSKTTEAQACFENPKCCSFLATKTYAVASVVLAFYLPAAGMIFVYSRVLKEANRQAQKLNQSGTSFNKTDVKLHTSENGRNVVGISKSERRALKTLSIIMGVFILCWLPFSILQPLQAFCRSCISDKQFYIWIWVGYINSMCNPVLYSRNPEFMALAFVSIYKRNSTKHLVVMPTWTHLAMAGNSLTVFNELLHRTC</sequence>
<keyword evidence="10 14" id="KW-0675">Receptor</keyword>
<feature type="transmembrane region" description="Helical" evidence="15">
    <location>
        <begin position="318"/>
        <end position="336"/>
    </location>
</feature>
<comment type="subcellular location">
    <subcellularLocation>
        <location evidence="1">Cell membrane</location>
        <topology evidence="1">Multi-pass membrane protein</topology>
    </subcellularLocation>
</comment>
<evidence type="ECO:0000256" key="10">
    <source>
        <dbReference type="ARBA" id="ARBA00023170"/>
    </source>
</evidence>
<dbReference type="AlphaFoldDB" id="A0A8C4QKL5"/>
<dbReference type="PRINTS" id="PR00237">
    <property type="entry name" value="GPCRRHODOPSN"/>
</dbReference>
<evidence type="ECO:0000256" key="1">
    <source>
        <dbReference type="ARBA" id="ARBA00004651"/>
    </source>
</evidence>
<keyword evidence="7 15" id="KW-0472">Membrane</keyword>
<keyword evidence="18" id="KW-1185">Reference proteome</keyword>
<evidence type="ECO:0000256" key="6">
    <source>
        <dbReference type="ARBA" id="ARBA00023040"/>
    </source>
</evidence>
<evidence type="ECO:0000256" key="13">
    <source>
        <dbReference type="ARBA" id="ARBA00030379"/>
    </source>
</evidence>
<dbReference type="InterPro" id="IPR000276">
    <property type="entry name" value="GPCR_Rhodpsn"/>
</dbReference>
<keyword evidence="6 14" id="KW-0297">G-protein coupled receptor</keyword>
<reference evidence="17" key="2">
    <citation type="submission" date="2025-09" db="UniProtKB">
        <authorList>
            <consortium name="Ensembl"/>
        </authorList>
    </citation>
    <scope>IDENTIFICATION</scope>
</reference>
<dbReference type="PANTHER" id="PTHR24248">
    <property type="entry name" value="ADRENERGIC RECEPTOR-RELATED G-PROTEIN COUPLED RECEPTOR"/>
    <property type="match status" value="1"/>
</dbReference>
<dbReference type="GO" id="GO:0005886">
    <property type="term" value="C:plasma membrane"/>
    <property type="evidence" value="ECO:0007669"/>
    <property type="project" value="UniProtKB-SubCell"/>
</dbReference>
<dbReference type="GO" id="GO:0071880">
    <property type="term" value="P:adenylate cyclase-activating adrenergic receptor signaling pathway"/>
    <property type="evidence" value="ECO:0007669"/>
    <property type="project" value="TreeGrafter"/>
</dbReference>
<comment type="similarity">
    <text evidence="14">Belongs to the G-protein coupled receptor 1 family.</text>
</comment>
<evidence type="ECO:0000313" key="18">
    <source>
        <dbReference type="Proteomes" id="UP000694388"/>
    </source>
</evidence>
<dbReference type="GO" id="GO:0051380">
    <property type="term" value="F:norepinephrine binding"/>
    <property type="evidence" value="ECO:0007669"/>
    <property type="project" value="TreeGrafter"/>
</dbReference>
<dbReference type="GO" id="GO:0043410">
    <property type="term" value="P:positive regulation of MAPK cascade"/>
    <property type="evidence" value="ECO:0007669"/>
    <property type="project" value="TreeGrafter"/>
</dbReference>
<dbReference type="PANTHER" id="PTHR24248:SF21">
    <property type="entry name" value="BETA-2 ADRENERGIC RECEPTOR"/>
    <property type="match status" value="1"/>
</dbReference>
<evidence type="ECO:0000256" key="5">
    <source>
        <dbReference type="ARBA" id="ARBA00022989"/>
    </source>
</evidence>
<dbReference type="InterPro" id="IPR017452">
    <property type="entry name" value="GPCR_Rhodpsn_7TM"/>
</dbReference>
<accession>A0A8C4QKL5</accession>
<dbReference type="Pfam" id="PF00001">
    <property type="entry name" value="7tm_1"/>
    <property type="match status" value="1"/>
</dbReference>
<dbReference type="SUPFAM" id="SSF81321">
    <property type="entry name" value="Family A G protein-coupled receptor-like"/>
    <property type="match status" value="1"/>
</dbReference>
<dbReference type="PROSITE" id="PS00237">
    <property type="entry name" value="G_PROTEIN_RECEP_F1_1"/>
    <property type="match status" value="1"/>
</dbReference>
<dbReference type="GeneTree" id="ENSGT00940000159538"/>
<evidence type="ECO:0000259" key="16">
    <source>
        <dbReference type="PROSITE" id="PS50262"/>
    </source>
</evidence>
<keyword evidence="8" id="KW-0564">Palmitate</keyword>
<keyword evidence="5 15" id="KW-1133">Transmembrane helix</keyword>
<feature type="transmembrane region" description="Helical" evidence="15">
    <location>
        <begin position="214"/>
        <end position="234"/>
    </location>
</feature>
<dbReference type="SMART" id="SM01381">
    <property type="entry name" value="7TM_GPCR_Srsx"/>
    <property type="match status" value="1"/>
</dbReference>
<dbReference type="PROSITE" id="PS50262">
    <property type="entry name" value="G_PROTEIN_RECEP_F1_2"/>
    <property type="match status" value="1"/>
</dbReference>